<feature type="domain" description="Cell envelope-related transcriptional attenuator" evidence="3">
    <location>
        <begin position="110"/>
        <end position="246"/>
    </location>
</feature>
<gene>
    <name evidence="4" type="ORF">ACFO6V_19445</name>
</gene>
<dbReference type="NCBIfam" id="TIGR00350">
    <property type="entry name" value="lytR_cpsA_psr"/>
    <property type="match status" value="1"/>
</dbReference>
<accession>A0ABV9HJL2</accession>
<dbReference type="Gene3D" id="3.40.630.190">
    <property type="entry name" value="LCP protein"/>
    <property type="match status" value="1"/>
</dbReference>
<evidence type="ECO:0000313" key="5">
    <source>
        <dbReference type="Proteomes" id="UP001596011"/>
    </source>
</evidence>
<dbReference type="Pfam" id="PF03816">
    <property type="entry name" value="LytR_cpsA_psr"/>
    <property type="match status" value="1"/>
</dbReference>
<dbReference type="InterPro" id="IPR004474">
    <property type="entry name" value="LytR_CpsA_psr"/>
</dbReference>
<dbReference type="Proteomes" id="UP001596011">
    <property type="component" value="Unassembled WGS sequence"/>
</dbReference>
<reference evidence="5" key="1">
    <citation type="journal article" date="2019" name="Int. J. Syst. Evol. Microbiol.">
        <title>The Global Catalogue of Microorganisms (GCM) 10K type strain sequencing project: providing services to taxonomists for standard genome sequencing and annotation.</title>
        <authorList>
            <consortium name="The Broad Institute Genomics Platform"/>
            <consortium name="The Broad Institute Genome Sequencing Center for Infectious Disease"/>
            <person name="Wu L."/>
            <person name="Ma J."/>
        </authorList>
    </citation>
    <scope>NUCLEOTIDE SEQUENCE [LARGE SCALE GENOMIC DNA]</scope>
    <source>
        <strain evidence="5">CCUG 42722</strain>
    </source>
</reference>
<keyword evidence="2" id="KW-0812">Transmembrane</keyword>
<dbReference type="InterPro" id="IPR050922">
    <property type="entry name" value="LytR/CpsA/Psr_CW_biosynth"/>
</dbReference>
<keyword evidence="5" id="KW-1185">Reference proteome</keyword>
<protein>
    <submittedName>
        <fullName evidence="4">LCP family protein</fullName>
    </submittedName>
</protein>
<keyword evidence="2" id="KW-1133">Transmembrane helix</keyword>
<dbReference type="EMBL" id="JBHSFI010000005">
    <property type="protein sequence ID" value="MFC4630428.1"/>
    <property type="molecule type" value="Genomic_DNA"/>
</dbReference>
<sequence length="350" mass="37262">MSDLLAPPNPVDGDLRHARRARRSRGFVAGLVVGALLLVGGGGVAAYYAYRMSLDDNLERIDPFADVDPSTRPSAPAVEGPTAPVNILVLGSDSRISAGDPTQWEAGAQRTDAIMLVHLAADRKSAAAISIPRDSWVPIPGYGEAKINAAFSYGGPALMIRTVEDLTGVRIDHFAVTDFESFEALTDSLDGVEITVPDGNGGSVRQAMTGEEALEFARERYALANGDFGRVQRQQAWMRAIVAKAKNSMSDPLKMGSFLEAITSSVAVDEGLTFDKIQDLVMGAQDMATNDITFMTAPYSGTGRSADGQSIVVLDRAVFDPLMEAVAKDEVPEFVEANPDAMDVLPAVVQ</sequence>
<comment type="caution">
    <text evidence="4">The sequence shown here is derived from an EMBL/GenBank/DDBJ whole genome shotgun (WGS) entry which is preliminary data.</text>
</comment>
<evidence type="ECO:0000313" key="4">
    <source>
        <dbReference type="EMBL" id="MFC4630428.1"/>
    </source>
</evidence>
<feature type="transmembrane region" description="Helical" evidence="2">
    <location>
        <begin position="26"/>
        <end position="50"/>
    </location>
</feature>
<dbReference type="PANTHER" id="PTHR33392">
    <property type="entry name" value="POLYISOPRENYL-TEICHOIC ACID--PEPTIDOGLYCAN TEICHOIC ACID TRANSFERASE TAGU"/>
    <property type="match status" value="1"/>
</dbReference>
<name>A0ABV9HJL2_9MICO</name>
<comment type="similarity">
    <text evidence="1">Belongs to the LytR/CpsA/Psr (LCP) family.</text>
</comment>
<keyword evidence="2" id="KW-0472">Membrane</keyword>
<evidence type="ECO:0000256" key="2">
    <source>
        <dbReference type="SAM" id="Phobius"/>
    </source>
</evidence>
<dbReference type="RefSeq" id="WP_377138104.1">
    <property type="nucleotide sequence ID" value="NZ_JBHSFI010000005.1"/>
</dbReference>
<proteinExistence type="inferred from homology"/>
<evidence type="ECO:0000259" key="3">
    <source>
        <dbReference type="Pfam" id="PF03816"/>
    </source>
</evidence>
<evidence type="ECO:0000256" key="1">
    <source>
        <dbReference type="ARBA" id="ARBA00006068"/>
    </source>
</evidence>
<organism evidence="4 5">
    <name type="scientific">Promicromonospora alba</name>
    <dbReference type="NCBI Taxonomy" id="1616110"/>
    <lineage>
        <taxon>Bacteria</taxon>
        <taxon>Bacillati</taxon>
        <taxon>Actinomycetota</taxon>
        <taxon>Actinomycetes</taxon>
        <taxon>Micrococcales</taxon>
        <taxon>Promicromonosporaceae</taxon>
        <taxon>Promicromonospora</taxon>
    </lineage>
</organism>
<dbReference type="PANTHER" id="PTHR33392:SF6">
    <property type="entry name" value="POLYISOPRENYL-TEICHOIC ACID--PEPTIDOGLYCAN TEICHOIC ACID TRANSFERASE TAGU"/>
    <property type="match status" value="1"/>
</dbReference>